<sequence length="246" mass="25636">MKLEGAIAVVTGAAQGLGLAIATHLAQAGATVVAADRDEAALARLPAPLQPCRLDVTDAAQVKAAAEAIAQQHGRIDILVNNAGVIMSEPFVNMMNPASLMHDLGRFEDCIRVNMTSVFIVTSAVVEQMVRRRTRGAVVNISSISATGNEGQVAYSAAKAGVNAMTSALAKELGRWSIRCNAVAPGFIGTDSTRRALSEATLKHIQANTPLRRLGEPVDVARAVASAIENDFMNGAVLQVDGGLTL</sequence>
<dbReference type="SMART" id="SM00822">
    <property type="entry name" value="PKS_KR"/>
    <property type="match status" value="1"/>
</dbReference>
<dbReference type="InterPro" id="IPR002347">
    <property type="entry name" value="SDR_fam"/>
</dbReference>
<dbReference type="PROSITE" id="PS00061">
    <property type="entry name" value="ADH_SHORT"/>
    <property type="match status" value="1"/>
</dbReference>
<dbReference type="PRINTS" id="PR00081">
    <property type="entry name" value="GDHRDH"/>
</dbReference>
<gene>
    <name evidence="5" type="ORF">I8E28_05000</name>
</gene>
<dbReference type="InterPro" id="IPR020904">
    <property type="entry name" value="Sc_DH/Rdtase_CS"/>
</dbReference>
<keyword evidence="6" id="KW-1185">Reference proteome</keyword>
<dbReference type="PANTHER" id="PTHR42760:SF133">
    <property type="entry name" value="3-OXOACYL-[ACYL-CARRIER-PROTEIN] REDUCTASE"/>
    <property type="match status" value="1"/>
</dbReference>
<comment type="caution">
    <text evidence="5">The sequence shown here is derived from an EMBL/GenBank/DDBJ whole genome shotgun (WGS) entry which is preliminary data.</text>
</comment>
<evidence type="ECO:0000256" key="1">
    <source>
        <dbReference type="ARBA" id="ARBA00006484"/>
    </source>
</evidence>
<proteinExistence type="inferred from homology"/>
<dbReference type="Gene3D" id="3.40.50.720">
    <property type="entry name" value="NAD(P)-binding Rossmann-like Domain"/>
    <property type="match status" value="1"/>
</dbReference>
<dbReference type="Pfam" id="PF00106">
    <property type="entry name" value="adh_short"/>
    <property type="match status" value="1"/>
</dbReference>
<dbReference type="PANTHER" id="PTHR42760">
    <property type="entry name" value="SHORT-CHAIN DEHYDROGENASES/REDUCTASES FAMILY MEMBER"/>
    <property type="match status" value="1"/>
</dbReference>
<comment type="similarity">
    <text evidence="1 3">Belongs to the short-chain dehydrogenases/reductases (SDR) family.</text>
</comment>
<accession>A0A934PWT5</accession>
<dbReference type="SUPFAM" id="SSF51735">
    <property type="entry name" value="NAD(P)-binding Rossmann-fold domains"/>
    <property type="match status" value="1"/>
</dbReference>
<dbReference type="FunFam" id="3.40.50.720:FF:000173">
    <property type="entry name" value="3-oxoacyl-[acyl-carrier protein] reductase"/>
    <property type="match status" value="1"/>
</dbReference>
<dbReference type="PRINTS" id="PR00080">
    <property type="entry name" value="SDRFAMILY"/>
</dbReference>
<reference evidence="5" key="1">
    <citation type="submission" date="2020-12" db="EMBL/GenBank/DDBJ databases">
        <title>Ramlibacter sp. nov., isolated from a freshwater alga, Cryptomonas.</title>
        <authorList>
            <person name="Kim H.M."/>
            <person name="Jeon C.O."/>
        </authorList>
    </citation>
    <scope>NUCLEOTIDE SEQUENCE</scope>
    <source>
        <strain evidence="5">CrO1</strain>
    </source>
</reference>
<protein>
    <submittedName>
        <fullName evidence="5">SDR family oxidoreductase</fullName>
    </submittedName>
</protein>
<name>A0A934PWT5_9BURK</name>
<evidence type="ECO:0000256" key="2">
    <source>
        <dbReference type="ARBA" id="ARBA00023002"/>
    </source>
</evidence>
<keyword evidence="2" id="KW-0560">Oxidoreductase</keyword>
<evidence type="ECO:0000256" key="3">
    <source>
        <dbReference type="RuleBase" id="RU000363"/>
    </source>
</evidence>
<dbReference type="GO" id="GO:0016616">
    <property type="term" value="F:oxidoreductase activity, acting on the CH-OH group of donors, NAD or NADP as acceptor"/>
    <property type="evidence" value="ECO:0007669"/>
    <property type="project" value="TreeGrafter"/>
</dbReference>
<evidence type="ECO:0000313" key="5">
    <source>
        <dbReference type="EMBL" id="MBK0391939.1"/>
    </source>
</evidence>
<evidence type="ECO:0000259" key="4">
    <source>
        <dbReference type="SMART" id="SM00822"/>
    </source>
</evidence>
<dbReference type="InterPro" id="IPR057326">
    <property type="entry name" value="KR_dom"/>
</dbReference>
<organism evidence="5 6">
    <name type="scientific">Ramlibacter algicola</name>
    <dbReference type="NCBI Taxonomy" id="2795217"/>
    <lineage>
        <taxon>Bacteria</taxon>
        <taxon>Pseudomonadati</taxon>
        <taxon>Pseudomonadota</taxon>
        <taxon>Betaproteobacteria</taxon>
        <taxon>Burkholderiales</taxon>
        <taxon>Comamonadaceae</taxon>
        <taxon>Ramlibacter</taxon>
    </lineage>
</organism>
<dbReference type="Proteomes" id="UP000617041">
    <property type="component" value="Unassembled WGS sequence"/>
</dbReference>
<dbReference type="InterPro" id="IPR036291">
    <property type="entry name" value="NAD(P)-bd_dom_sf"/>
</dbReference>
<dbReference type="EMBL" id="JAEDAO010000001">
    <property type="protein sequence ID" value="MBK0391939.1"/>
    <property type="molecule type" value="Genomic_DNA"/>
</dbReference>
<dbReference type="AlphaFoldDB" id="A0A934PWT5"/>
<feature type="domain" description="Ketoreductase" evidence="4">
    <location>
        <begin position="6"/>
        <end position="188"/>
    </location>
</feature>
<evidence type="ECO:0000313" key="6">
    <source>
        <dbReference type="Proteomes" id="UP000617041"/>
    </source>
</evidence>
<dbReference type="RefSeq" id="WP_200786901.1">
    <property type="nucleotide sequence ID" value="NZ_JAEDAO010000001.1"/>
</dbReference>